<evidence type="ECO:0000256" key="3">
    <source>
        <dbReference type="SAM" id="Phobius"/>
    </source>
</evidence>
<organism evidence="4 5">
    <name type="scientific">Passalora fulva</name>
    <name type="common">Tomato leaf mold</name>
    <name type="synonym">Cladosporium fulvum</name>
    <dbReference type="NCBI Taxonomy" id="5499"/>
    <lineage>
        <taxon>Eukaryota</taxon>
        <taxon>Fungi</taxon>
        <taxon>Dikarya</taxon>
        <taxon>Ascomycota</taxon>
        <taxon>Pezizomycotina</taxon>
        <taxon>Dothideomycetes</taxon>
        <taxon>Dothideomycetidae</taxon>
        <taxon>Mycosphaerellales</taxon>
        <taxon>Mycosphaerellaceae</taxon>
        <taxon>Fulvia</taxon>
    </lineage>
</organism>
<dbReference type="EMBL" id="CP090169">
    <property type="protein sequence ID" value="UJO19585.1"/>
    <property type="molecule type" value="Genomic_DNA"/>
</dbReference>
<keyword evidence="3" id="KW-0812">Transmembrane</keyword>
<name>A0A9Q8URC5_PASFU</name>
<feature type="coiled-coil region" evidence="1">
    <location>
        <begin position="143"/>
        <end position="170"/>
    </location>
</feature>
<dbReference type="RefSeq" id="XP_047763951.1">
    <property type="nucleotide sequence ID" value="XM_047909210.1"/>
</dbReference>
<dbReference type="AlphaFoldDB" id="A0A9Q8URC5"/>
<evidence type="ECO:0000256" key="1">
    <source>
        <dbReference type="SAM" id="Coils"/>
    </source>
</evidence>
<gene>
    <name evidence="4" type="ORF">CLAFUR5_10062</name>
</gene>
<feature type="transmembrane region" description="Helical" evidence="3">
    <location>
        <begin position="90"/>
        <end position="108"/>
    </location>
</feature>
<feature type="compositionally biased region" description="Basic residues" evidence="2">
    <location>
        <begin position="60"/>
        <end position="77"/>
    </location>
</feature>
<keyword evidence="1" id="KW-0175">Coiled coil</keyword>
<protein>
    <submittedName>
        <fullName evidence="4">Uncharacterized protein</fullName>
    </submittedName>
</protein>
<evidence type="ECO:0000313" key="4">
    <source>
        <dbReference type="EMBL" id="UJO19585.1"/>
    </source>
</evidence>
<keyword evidence="3" id="KW-1133">Transmembrane helix</keyword>
<reference evidence="4" key="2">
    <citation type="journal article" date="2022" name="Microb. Genom.">
        <title>A chromosome-scale genome assembly of the tomato pathogen Cladosporium fulvum reveals a compartmentalized genome architecture and the presence of a dispensable chromosome.</title>
        <authorList>
            <person name="Zaccaron A.Z."/>
            <person name="Chen L.H."/>
            <person name="Samaras A."/>
            <person name="Stergiopoulos I."/>
        </authorList>
    </citation>
    <scope>NUCLEOTIDE SEQUENCE</scope>
    <source>
        <strain evidence="4">Race5_Kim</strain>
    </source>
</reference>
<evidence type="ECO:0000313" key="5">
    <source>
        <dbReference type="Proteomes" id="UP000756132"/>
    </source>
</evidence>
<accession>A0A9Q8URC5</accession>
<dbReference type="KEGG" id="ffu:CLAFUR5_10062"/>
<evidence type="ECO:0000256" key="2">
    <source>
        <dbReference type="SAM" id="MobiDB-lite"/>
    </source>
</evidence>
<proteinExistence type="predicted"/>
<sequence>MSTRARSRSRPRAAVATGAGESTFLNWTASKLAAKADLANAANEDTRARRRVSIGGHARPVSRSRSRSRAAGGRRRSSTVANKRSPLKGILPWAALVLGLAFLLSAITRIKEVWDLRRDHETLLASKEIITTDPFGTALDLTVAQALDDLDSEKHKLKEAQQALRNINARFETIFGAGGLIQTNEDLTPAIQTSSFAQPIESNTGLRHTLHDLTVALEVLSFDAHQQEVHDPGETHRREAVQIITHSHNSISEIEAYTPAQRTWAGIEFAFLPRQFYEPIDQASGGGPVAGLWFFRWEKFLSTRQGEASKTSNQAAEVEEILDQFDLDYERYQQLTAAADDALNLACKEANDKHKTGSFHHKTDVCEAIHNFKTQHWVEDEKERNQVTFISQDLSAAISQVRSSYRWAGTHAEQLSRQIEPLQKRLLADGRSAALGKFQEMVEEFLESA</sequence>
<reference evidence="4" key="1">
    <citation type="submission" date="2021-12" db="EMBL/GenBank/DDBJ databases">
        <authorList>
            <person name="Zaccaron A."/>
            <person name="Stergiopoulos I."/>
        </authorList>
    </citation>
    <scope>NUCLEOTIDE SEQUENCE</scope>
    <source>
        <strain evidence="4">Race5_Kim</strain>
    </source>
</reference>
<feature type="region of interest" description="Disordered" evidence="2">
    <location>
        <begin position="45"/>
        <end position="81"/>
    </location>
</feature>
<keyword evidence="5" id="KW-1185">Reference proteome</keyword>
<dbReference type="GeneID" id="71989940"/>
<keyword evidence="3" id="KW-0472">Membrane</keyword>
<dbReference type="Proteomes" id="UP000756132">
    <property type="component" value="Chromosome 7"/>
</dbReference>